<accession>A0A367YKW6</accession>
<feature type="region of interest" description="Disordered" evidence="1">
    <location>
        <begin position="40"/>
        <end position="70"/>
    </location>
</feature>
<feature type="domain" description="DUF3533" evidence="3">
    <location>
        <begin position="93"/>
        <end position="219"/>
    </location>
</feature>
<keyword evidence="2" id="KW-1133">Transmembrane helix</keyword>
<evidence type="ECO:0000256" key="2">
    <source>
        <dbReference type="SAM" id="Phobius"/>
    </source>
</evidence>
<dbReference type="Pfam" id="PF12051">
    <property type="entry name" value="DUF3533"/>
    <property type="match status" value="1"/>
</dbReference>
<dbReference type="InterPro" id="IPR053001">
    <property type="entry name" value="MNNG_permease-like"/>
</dbReference>
<proteinExistence type="predicted"/>
<dbReference type="GO" id="GO:0016020">
    <property type="term" value="C:membrane"/>
    <property type="evidence" value="ECO:0007669"/>
    <property type="project" value="TreeGrafter"/>
</dbReference>
<dbReference type="OrthoDB" id="2140105at2759"/>
<gene>
    <name evidence="4" type="ORF">Cantr_02187</name>
</gene>
<evidence type="ECO:0000259" key="3">
    <source>
        <dbReference type="Pfam" id="PF12051"/>
    </source>
</evidence>
<evidence type="ECO:0000313" key="5">
    <source>
        <dbReference type="Proteomes" id="UP000253472"/>
    </source>
</evidence>
<dbReference type="STRING" id="5486.A0A367YKW6"/>
<dbReference type="PANTHER" id="PTHR34814:SF1">
    <property type="entry name" value="NITROSOGUANIDINE RESISTANCE PROTEIN SNG1"/>
    <property type="match status" value="1"/>
</dbReference>
<dbReference type="InterPro" id="IPR022703">
    <property type="entry name" value="DUF3533"/>
</dbReference>
<keyword evidence="2" id="KW-0812">Transmembrane</keyword>
<feature type="transmembrane region" description="Helical" evidence="2">
    <location>
        <begin position="90"/>
        <end position="112"/>
    </location>
</feature>
<dbReference type="Proteomes" id="UP000253472">
    <property type="component" value="Unassembled WGS sequence"/>
</dbReference>
<dbReference type="AlphaFoldDB" id="A0A367YKW6"/>
<evidence type="ECO:0000256" key="1">
    <source>
        <dbReference type="SAM" id="MobiDB-lite"/>
    </source>
</evidence>
<evidence type="ECO:0000313" key="4">
    <source>
        <dbReference type="EMBL" id="RCK66468.1"/>
    </source>
</evidence>
<keyword evidence="2" id="KW-0472">Membrane</keyword>
<reference evidence="4 5" key="1">
    <citation type="submission" date="2018-06" db="EMBL/GenBank/DDBJ databases">
        <title>Whole genome sequencing of Candida tropicalis (genome annotated by CSBL at Korea University).</title>
        <authorList>
            <person name="Ahn J."/>
        </authorList>
    </citation>
    <scope>NUCLEOTIDE SEQUENCE [LARGE SCALE GENOMIC DNA]</scope>
    <source>
        <strain evidence="4 5">ATCC 20962</strain>
    </source>
</reference>
<name>A0A367YKW6_9ASCO</name>
<organism evidence="4 5">
    <name type="scientific">Candida viswanathii</name>
    <dbReference type="NCBI Taxonomy" id="5486"/>
    <lineage>
        <taxon>Eukaryota</taxon>
        <taxon>Fungi</taxon>
        <taxon>Dikarya</taxon>
        <taxon>Ascomycota</taxon>
        <taxon>Saccharomycotina</taxon>
        <taxon>Pichiomycetes</taxon>
        <taxon>Debaryomycetaceae</taxon>
        <taxon>Candida/Lodderomyces clade</taxon>
        <taxon>Candida</taxon>
    </lineage>
</organism>
<dbReference type="EMBL" id="QLNQ01000014">
    <property type="protein sequence ID" value="RCK66468.1"/>
    <property type="molecule type" value="Genomic_DNA"/>
</dbReference>
<protein>
    <recommendedName>
        <fullName evidence="3">DUF3533 domain-containing protein</fullName>
    </recommendedName>
</protein>
<feature type="region of interest" description="Disordered" evidence="1">
    <location>
        <begin position="1"/>
        <end position="23"/>
    </location>
</feature>
<comment type="caution">
    <text evidence="4">The sequence shown here is derived from an EMBL/GenBank/DDBJ whole genome shotgun (WGS) entry which is preliminary data.</text>
</comment>
<sequence>MFQNDRPIDPLDPGSPSTLEDDELVNGGIAADAMYRVQTAEHEAGERKREQQDQEHSSREKSPEVKQDENKKLTWKERCQEYYQAAPKFIFAYVLVFSVYLGFMSIYWGSLFQRDIRYQNVKYLVVNEDAKFEYNGEETFTFLMLSNLENLNSHNNTPYEEVLRQVHHQKFWGGIYIAPNSTRQIYNSFYTANATFMTSGAINQTIIMIYKTGQHFSALS</sequence>
<dbReference type="PANTHER" id="PTHR34814">
    <property type="entry name" value="NITROSOGUANIDINE RESISTANCE PROTEIN SNG1"/>
    <property type="match status" value="1"/>
</dbReference>
<keyword evidence="5" id="KW-1185">Reference proteome</keyword>